<evidence type="ECO:0000256" key="1">
    <source>
        <dbReference type="ARBA" id="ARBA00009350"/>
    </source>
</evidence>
<dbReference type="Gene3D" id="1.10.10.10">
    <property type="entry name" value="Winged helix-like DNA-binding domain superfamily/Winged helix DNA-binding domain"/>
    <property type="match status" value="1"/>
</dbReference>
<proteinExistence type="inferred from homology"/>
<evidence type="ECO:0000313" key="2">
    <source>
        <dbReference type="EMBL" id="GAH63094.1"/>
    </source>
</evidence>
<gene>
    <name evidence="2" type="ORF">S03H2_52010</name>
</gene>
<comment type="similarity">
    <text evidence="1">Belongs to the UPF0251 family.</text>
</comment>
<protein>
    <recommendedName>
        <fullName evidence="3">DUF134 domain-containing protein</fullName>
    </recommendedName>
</protein>
<dbReference type="SUPFAM" id="SSF88659">
    <property type="entry name" value="Sigma3 and sigma4 domains of RNA polymerase sigma factors"/>
    <property type="match status" value="1"/>
</dbReference>
<organism evidence="2">
    <name type="scientific">marine sediment metagenome</name>
    <dbReference type="NCBI Taxonomy" id="412755"/>
    <lineage>
        <taxon>unclassified sequences</taxon>
        <taxon>metagenomes</taxon>
        <taxon>ecological metagenomes</taxon>
    </lineage>
</organism>
<sequence>PDVTYFKPAGIPLRTLEEVRLSVEEAEAIRLKDFQGLAQEQAAKEMNISRPTFQRVLASARKKIANALLNGKAIRIEGGCFEVAFSRFKCVNGHEWEVPFEAMMSTPPRLCPTCNTLSIEPLLAAGFGWKGRGRGSHRGAHKR</sequence>
<name>X1IAH8_9ZZZZ</name>
<dbReference type="PANTHER" id="PTHR37478">
    <property type="match status" value="1"/>
</dbReference>
<dbReference type="InterPro" id="IPR002852">
    <property type="entry name" value="UPF0251"/>
</dbReference>
<dbReference type="InterPro" id="IPR013324">
    <property type="entry name" value="RNA_pol_sigma_r3/r4-like"/>
</dbReference>
<dbReference type="InterPro" id="IPR036388">
    <property type="entry name" value="WH-like_DNA-bd_sf"/>
</dbReference>
<comment type="caution">
    <text evidence="2">The sequence shown here is derived from an EMBL/GenBank/DDBJ whole genome shotgun (WGS) entry which is preliminary data.</text>
</comment>
<dbReference type="AlphaFoldDB" id="X1IAH8"/>
<dbReference type="Pfam" id="PF02001">
    <property type="entry name" value="DUF134"/>
    <property type="match status" value="1"/>
</dbReference>
<accession>X1IAH8</accession>
<dbReference type="EMBL" id="BARU01033030">
    <property type="protein sequence ID" value="GAH63094.1"/>
    <property type="molecule type" value="Genomic_DNA"/>
</dbReference>
<feature type="non-terminal residue" evidence="2">
    <location>
        <position position="1"/>
    </location>
</feature>
<dbReference type="PANTHER" id="PTHR37478:SF2">
    <property type="entry name" value="UPF0251 PROTEIN TK0562"/>
    <property type="match status" value="1"/>
</dbReference>
<reference evidence="2" key="1">
    <citation type="journal article" date="2014" name="Front. Microbiol.">
        <title>High frequency of phylogenetically diverse reductive dehalogenase-homologous genes in deep subseafloor sedimentary metagenomes.</title>
        <authorList>
            <person name="Kawai M."/>
            <person name="Futagami T."/>
            <person name="Toyoda A."/>
            <person name="Takaki Y."/>
            <person name="Nishi S."/>
            <person name="Hori S."/>
            <person name="Arai W."/>
            <person name="Tsubouchi T."/>
            <person name="Morono Y."/>
            <person name="Uchiyama I."/>
            <person name="Ito T."/>
            <person name="Fujiyama A."/>
            <person name="Inagaki F."/>
            <person name="Takami H."/>
        </authorList>
    </citation>
    <scope>NUCLEOTIDE SEQUENCE</scope>
    <source>
        <strain evidence="2">Expedition CK06-06</strain>
    </source>
</reference>
<evidence type="ECO:0008006" key="3">
    <source>
        <dbReference type="Google" id="ProtNLM"/>
    </source>
</evidence>